<keyword evidence="3" id="KW-1185">Reference proteome</keyword>
<evidence type="ECO:0000313" key="2">
    <source>
        <dbReference type="EMBL" id="GMN48190.1"/>
    </source>
</evidence>
<sequence length="66" mass="7195">MATVRDEPPPHCLHPSRAQLKTQNQTGSTPNPIAARGPPYPAAARALRYGFLSSPPSLLHPQIWVE</sequence>
<feature type="region of interest" description="Disordered" evidence="1">
    <location>
        <begin position="1"/>
        <end position="39"/>
    </location>
</feature>
<dbReference type="Proteomes" id="UP001187192">
    <property type="component" value="Unassembled WGS sequence"/>
</dbReference>
<gene>
    <name evidence="2" type="ORF">TIFTF001_017366</name>
</gene>
<evidence type="ECO:0000313" key="3">
    <source>
        <dbReference type="Proteomes" id="UP001187192"/>
    </source>
</evidence>
<comment type="caution">
    <text evidence="2">The sequence shown here is derived from an EMBL/GenBank/DDBJ whole genome shotgun (WGS) entry which is preliminary data.</text>
</comment>
<protein>
    <submittedName>
        <fullName evidence="2">Uncharacterized protein</fullName>
    </submittedName>
</protein>
<dbReference type="AlphaFoldDB" id="A0AA88D868"/>
<feature type="compositionally biased region" description="Polar residues" evidence="1">
    <location>
        <begin position="19"/>
        <end position="31"/>
    </location>
</feature>
<proteinExistence type="predicted"/>
<dbReference type="Gramene" id="FCD_00037113-RA">
    <property type="protein sequence ID" value="FCD_00037113-RA:cds"/>
    <property type="gene ID" value="FCD_00037113"/>
</dbReference>
<dbReference type="EMBL" id="BTGU01000027">
    <property type="protein sequence ID" value="GMN48190.1"/>
    <property type="molecule type" value="Genomic_DNA"/>
</dbReference>
<evidence type="ECO:0000256" key="1">
    <source>
        <dbReference type="SAM" id="MobiDB-lite"/>
    </source>
</evidence>
<accession>A0AA88D868</accession>
<reference evidence="2" key="1">
    <citation type="submission" date="2023-07" db="EMBL/GenBank/DDBJ databases">
        <title>draft genome sequence of fig (Ficus carica).</title>
        <authorList>
            <person name="Takahashi T."/>
            <person name="Nishimura K."/>
        </authorList>
    </citation>
    <scope>NUCLEOTIDE SEQUENCE</scope>
</reference>
<organism evidence="2 3">
    <name type="scientific">Ficus carica</name>
    <name type="common">Common fig</name>
    <dbReference type="NCBI Taxonomy" id="3494"/>
    <lineage>
        <taxon>Eukaryota</taxon>
        <taxon>Viridiplantae</taxon>
        <taxon>Streptophyta</taxon>
        <taxon>Embryophyta</taxon>
        <taxon>Tracheophyta</taxon>
        <taxon>Spermatophyta</taxon>
        <taxon>Magnoliopsida</taxon>
        <taxon>eudicotyledons</taxon>
        <taxon>Gunneridae</taxon>
        <taxon>Pentapetalae</taxon>
        <taxon>rosids</taxon>
        <taxon>fabids</taxon>
        <taxon>Rosales</taxon>
        <taxon>Moraceae</taxon>
        <taxon>Ficeae</taxon>
        <taxon>Ficus</taxon>
    </lineage>
</organism>
<name>A0AA88D868_FICCA</name>